<dbReference type="RefSeq" id="WP_009520212.1">
    <property type="nucleotide sequence ID" value="NZ_CCAE010000015.1"/>
</dbReference>
<sequence length="177" mass="19987">MPLWLSVIARAITAFNRRLFQITVWLMAIVVPVMLYEVVMRYFFNAPTVWGMELAVLLFGPYFLLGGPYLLHLKGHVALDLLRQRLSAAWTRRLDLVNYPVIVLFCGILLVYSVPAALSAFEYRETSFSAWNPPVWPVKAAVPLALLLMLLQALVEFARALFGETADTNETGERAQA</sequence>
<organism evidence="11 12">
    <name type="scientific">Hydrogenophaga intermedia</name>
    <dbReference type="NCBI Taxonomy" id="65786"/>
    <lineage>
        <taxon>Bacteria</taxon>
        <taxon>Pseudomonadati</taxon>
        <taxon>Pseudomonadota</taxon>
        <taxon>Betaproteobacteria</taxon>
        <taxon>Burkholderiales</taxon>
        <taxon>Comamonadaceae</taxon>
        <taxon>Hydrogenophaga</taxon>
    </lineage>
</organism>
<dbReference type="InterPro" id="IPR055348">
    <property type="entry name" value="DctQ"/>
</dbReference>
<evidence type="ECO:0000313" key="12">
    <source>
        <dbReference type="Proteomes" id="UP000028878"/>
    </source>
</evidence>
<feature type="transmembrane region" description="Helical" evidence="9">
    <location>
        <begin position="50"/>
        <end position="73"/>
    </location>
</feature>
<dbReference type="PANTHER" id="PTHR35011:SF4">
    <property type="entry name" value="SLL1102 PROTEIN"/>
    <property type="match status" value="1"/>
</dbReference>
<dbReference type="Proteomes" id="UP000028878">
    <property type="component" value="Unassembled WGS sequence"/>
</dbReference>
<proteinExistence type="inferred from homology"/>
<evidence type="ECO:0000256" key="4">
    <source>
        <dbReference type="ARBA" id="ARBA00022519"/>
    </source>
</evidence>
<evidence type="ECO:0000256" key="8">
    <source>
        <dbReference type="ARBA" id="ARBA00038436"/>
    </source>
</evidence>
<keyword evidence="7 9" id="KW-0472">Membrane</keyword>
<dbReference type="Pfam" id="PF04290">
    <property type="entry name" value="DctQ"/>
    <property type="match status" value="1"/>
</dbReference>
<evidence type="ECO:0000313" key="11">
    <source>
        <dbReference type="EMBL" id="CDN87847.1"/>
    </source>
</evidence>
<dbReference type="PANTHER" id="PTHR35011">
    <property type="entry name" value="2,3-DIKETO-L-GULONATE TRAP TRANSPORTER SMALL PERMEASE PROTEIN YIAM"/>
    <property type="match status" value="1"/>
</dbReference>
<name>A0A1L1PLP8_HYDIT</name>
<reference evidence="12" key="2">
    <citation type="submission" date="2014-11" db="EMBL/GenBank/DDBJ databases">
        <title>Draft genome sequence of Hydrogenophaga intermedia S1.</title>
        <authorList>
            <person name="Gan H.M."/>
            <person name="Chew T.H."/>
            <person name="Stolz A."/>
        </authorList>
    </citation>
    <scope>NUCLEOTIDE SEQUENCE [LARGE SCALE GENOMIC DNA]</scope>
    <source>
        <strain evidence="12">S1</strain>
    </source>
</reference>
<comment type="similarity">
    <text evidence="8 9">Belongs to the TRAP transporter small permease family.</text>
</comment>
<evidence type="ECO:0000256" key="6">
    <source>
        <dbReference type="ARBA" id="ARBA00022989"/>
    </source>
</evidence>
<evidence type="ECO:0000256" key="2">
    <source>
        <dbReference type="ARBA" id="ARBA00022448"/>
    </source>
</evidence>
<comment type="subunit">
    <text evidence="9">The complex comprises the extracytoplasmic solute receptor protein and the two transmembrane proteins.</text>
</comment>
<accession>A0A1L1PLP8</accession>
<evidence type="ECO:0000256" key="9">
    <source>
        <dbReference type="RuleBase" id="RU369079"/>
    </source>
</evidence>
<comment type="subcellular location">
    <subcellularLocation>
        <location evidence="1 9">Cell inner membrane</location>
        <topology evidence="1 9">Multi-pass membrane protein</topology>
    </subcellularLocation>
</comment>
<feature type="domain" description="Tripartite ATP-independent periplasmic transporters DctQ component" evidence="10">
    <location>
        <begin position="33"/>
        <end position="161"/>
    </location>
</feature>
<dbReference type="AlphaFoldDB" id="A0A1L1PLP8"/>
<dbReference type="InterPro" id="IPR007387">
    <property type="entry name" value="TRAP_DctQ"/>
</dbReference>
<keyword evidence="2 9" id="KW-0813">Transport</keyword>
<dbReference type="GO" id="GO:0022857">
    <property type="term" value="F:transmembrane transporter activity"/>
    <property type="evidence" value="ECO:0007669"/>
    <property type="project" value="UniProtKB-UniRule"/>
</dbReference>
<feature type="transmembrane region" description="Helical" evidence="9">
    <location>
        <begin position="94"/>
        <end position="114"/>
    </location>
</feature>
<keyword evidence="12" id="KW-1185">Reference proteome</keyword>
<gene>
    <name evidence="11" type="ORF">BN948_02275</name>
</gene>
<keyword evidence="6 9" id="KW-1133">Transmembrane helix</keyword>
<evidence type="ECO:0000259" key="10">
    <source>
        <dbReference type="Pfam" id="PF04290"/>
    </source>
</evidence>
<feature type="transmembrane region" description="Helical" evidence="9">
    <location>
        <begin position="20"/>
        <end position="44"/>
    </location>
</feature>
<keyword evidence="4 9" id="KW-0997">Cell inner membrane</keyword>
<reference evidence="12" key="1">
    <citation type="submission" date="2014-02" db="EMBL/GenBank/DDBJ databases">
        <authorList>
            <person name="Gan H."/>
        </authorList>
    </citation>
    <scope>NUCLEOTIDE SEQUENCE [LARGE SCALE GENOMIC DNA]</scope>
    <source>
        <strain evidence="12">S1</strain>
    </source>
</reference>
<protein>
    <recommendedName>
        <fullName evidence="9">TRAP transporter small permease protein</fullName>
    </recommendedName>
</protein>
<evidence type="ECO:0000256" key="5">
    <source>
        <dbReference type="ARBA" id="ARBA00022692"/>
    </source>
</evidence>
<feature type="transmembrane region" description="Helical" evidence="9">
    <location>
        <begin position="134"/>
        <end position="155"/>
    </location>
</feature>
<keyword evidence="3" id="KW-1003">Cell membrane</keyword>
<dbReference type="GO" id="GO:0005886">
    <property type="term" value="C:plasma membrane"/>
    <property type="evidence" value="ECO:0007669"/>
    <property type="project" value="UniProtKB-SubCell"/>
</dbReference>
<evidence type="ECO:0000256" key="7">
    <source>
        <dbReference type="ARBA" id="ARBA00023136"/>
    </source>
</evidence>
<dbReference type="EMBL" id="CCAE010000015">
    <property type="protein sequence ID" value="CDN87847.1"/>
    <property type="molecule type" value="Genomic_DNA"/>
</dbReference>
<keyword evidence="5 9" id="KW-0812">Transmembrane</keyword>
<evidence type="ECO:0000256" key="1">
    <source>
        <dbReference type="ARBA" id="ARBA00004429"/>
    </source>
</evidence>
<evidence type="ECO:0000256" key="3">
    <source>
        <dbReference type="ARBA" id="ARBA00022475"/>
    </source>
</evidence>
<comment type="function">
    <text evidence="9">Part of the tripartite ATP-independent periplasmic (TRAP) transport system.</text>
</comment>